<evidence type="ECO:0000313" key="2">
    <source>
        <dbReference type="Proteomes" id="UP000034508"/>
    </source>
</evidence>
<sequence length="196" mass="22654">MEKGDYISTILRSKQTVLSVKDIMLLWSETSSDAARVRINYYAKSGDLYRVRRGIYAKDKNYNKLEVATKIFTPSYVGFETVLGQSGVTFQHYNQIFVASYVTREITADGQIYSYKQIKDAILTSQVGIENKDNYSIASSERAFLDIVYINKDYHFDNLSPLNWEKVFEILPIYGGNKRMEKTVKKYHEALMTESK</sequence>
<accession>A0A0G0ILP1</accession>
<evidence type="ECO:0000313" key="1">
    <source>
        <dbReference type="EMBL" id="KKQ16956.1"/>
    </source>
</evidence>
<protein>
    <recommendedName>
        <fullName evidence="3">Transcriptional regulator</fullName>
    </recommendedName>
</protein>
<organism evidence="1 2">
    <name type="scientific">Berkelbacteria bacterium GW2011_GWA1_36_9</name>
    <dbReference type="NCBI Taxonomy" id="1618331"/>
    <lineage>
        <taxon>Bacteria</taxon>
        <taxon>Candidatus Berkelbacteria</taxon>
    </lineage>
</organism>
<dbReference type="AlphaFoldDB" id="A0A0G0ILP1"/>
<reference evidence="1 2" key="1">
    <citation type="journal article" date="2015" name="Nature">
        <title>rRNA introns, odd ribosomes, and small enigmatic genomes across a large radiation of phyla.</title>
        <authorList>
            <person name="Brown C.T."/>
            <person name="Hug L.A."/>
            <person name="Thomas B.C."/>
            <person name="Sharon I."/>
            <person name="Castelle C.J."/>
            <person name="Singh A."/>
            <person name="Wilkins M.J."/>
            <person name="Williams K.H."/>
            <person name="Banfield J.F."/>
        </authorList>
    </citation>
    <scope>NUCLEOTIDE SEQUENCE [LARGE SCALE GENOMIC DNA]</scope>
</reference>
<evidence type="ECO:0008006" key="3">
    <source>
        <dbReference type="Google" id="ProtNLM"/>
    </source>
</evidence>
<proteinExistence type="predicted"/>
<comment type="caution">
    <text evidence="1">The sequence shown here is derived from an EMBL/GenBank/DDBJ whole genome shotgun (WGS) entry which is preliminary data.</text>
</comment>
<name>A0A0G0ILP1_9BACT</name>
<gene>
    <name evidence="1" type="ORF">US31_C0024G0005</name>
</gene>
<dbReference type="Proteomes" id="UP000034508">
    <property type="component" value="Unassembled WGS sequence"/>
</dbReference>
<dbReference type="EMBL" id="LBSM01000024">
    <property type="protein sequence ID" value="KKQ16956.1"/>
    <property type="molecule type" value="Genomic_DNA"/>
</dbReference>